<keyword evidence="3" id="KW-1185">Reference proteome</keyword>
<name>A0A8H4ARN2_GIGMA</name>
<dbReference type="EMBL" id="WTPW01000297">
    <property type="protein sequence ID" value="KAF0525602.1"/>
    <property type="molecule type" value="Genomic_DNA"/>
</dbReference>
<evidence type="ECO:0000313" key="2">
    <source>
        <dbReference type="EMBL" id="KAF0525602.1"/>
    </source>
</evidence>
<dbReference type="AlphaFoldDB" id="A0A8H4ARN2"/>
<organism evidence="2 3">
    <name type="scientific">Gigaspora margarita</name>
    <dbReference type="NCBI Taxonomy" id="4874"/>
    <lineage>
        <taxon>Eukaryota</taxon>
        <taxon>Fungi</taxon>
        <taxon>Fungi incertae sedis</taxon>
        <taxon>Mucoromycota</taxon>
        <taxon>Glomeromycotina</taxon>
        <taxon>Glomeromycetes</taxon>
        <taxon>Diversisporales</taxon>
        <taxon>Gigasporaceae</taxon>
        <taxon>Gigaspora</taxon>
    </lineage>
</organism>
<proteinExistence type="predicted"/>
<feature type="compositionally biased region" description="Basic and acidic residues" evidence="1">
    <location>
        <begin position="26"/>
        <end position="43"/>
    </location>
</feature>
<evidence type="ECO:0000256" key="1">
    <source>
        <dbReference type="SAM" id="MobiDB-lite"/>
    </source>
</evidence>
<protein>
    <submittedName>
        <fullName evidence="2">Uncharacterized protein</fullName>
    </submittedName>
</protein>
<evidence type="ECO:0000313" key="3">
    <source>
        <dbReference type="Proteomes" id="UP000439903"/>
    </source>
</evidence>
<comment type="caution">
    <text evidence="2">The sequence shown here is derived from an EMBL/GenBank/DDBJ whole genome shotgun (WGS) entry which is preliminary data.</text>
</comment>
<sequence length="126" mass="14372">MENNDINIGKRPGHKKRLETGNIPIKSEEINDKTEADENNNKCEEKDMGIERLLGGEALYLVHEMQIREVKEFQKSANTIDIEEDKGVVRVGCSYQDRIEVKRNKAYKSTPDNNSNSKFDPGGSCW</sequence>
<feature type="region of interest" description="Disordered" evidence="1">
    <location>
        <begin position="105"/>
        <end position="126"/>
    </location>
</feature>
<feature type="region of interest" description="Disordered" evidence="1">
    <location>
        <begin position="1"/>
        <end position="43"/>
    </location>
</feature>
<reference evidence="2 3" key="1">
    <citation type="journal article" date="2019" name="Environ. Microbiol.">
        <title>At the nexus of three kingdoms: the genome of the mycorrhizal fungus Gigaspora margarita provides insights into plant, endobacterial and fungal interactions.</title>
        <authorList>
            <person name="Venice F."/>
            <person name="Ghignone S."/>
            <person name="Salvioli di Fossalunga A."/>
            <person name="Amselem J."/>
            <person name="Novero M."/>
            <person name="Xianan X."/>
            <person name="Sedzielewska Toro K."/>
            <person name="Morin E."/>
            <person name="Lipzen A."/>
            <person name="Grigoriev I.V."/>
            <person name="Henrissat B."/>
            <person name="Martin F.M."/>
            <person name="Bonfante P."/>
        </authorList>
    </citation>
    <scope>NUCLEOTIDE SEQUENCE [LARGE SCALE GENOMIC DNA]</scope>
    <source>
        <strain evidence="2 3">BEG34</strain>
    </source>
</reference>
<dbReference type="Proteomes" id="UP000439903">
    <property type="component" value="Unassembled WGS sequence"/>
</dbReference>
<accession>A0A8H4ARN2</accession>
<gene>
    <name evidence="2" type="ORF">F8M41_014421</name>
</gene>